<name>A0A3N6MEQ2_NATCH</name>
<feature type="region of interest" description="Disordered" evidence="2">
    <location>
        <begin position="1"/>
        <end position="21"/>
    </location>
</feature>
<gene>
    <name evidence="3" type="ORF">EA472_04000</name>
</gene>
<sequence length="425" mass="47124">MTGDADRGGGESVREADDSPKPLEGIRVLDFTWVYAGPHATKHLAALGADVVKVESKYKPDMMRYGYTYDEFEAGESPNVSAFYNEFNLGKRSLRLNLKRERGRELALELAAAADVWIENFSPGFLRSIDLGYESVRAVNPEIVSVSMPGWASSGPAAEYRAWGMNLEAMAGLDHLSGRPDDPPTPAGFSWPDPTAGVMAVFAILAALASRESTGEGRRIEIPQFETTVSLLHGALATADLTGESGERTGARDEDRRFVQGVYECRGEDDWLAVAVGTDAQWRTLCDVVGRPELATDSELATHAARLRNHDRFDEVVESWSRDTNAEEARTTLQERGVPAGRVANERDLVEDDPQLRERTTFVERDHPEVGERTYTGFPSEFSAVDVTPPSRAPLFGEHTDDVLRDWLEMPDERIDRLQTDEILY</sequence>
<keyword evidence="4" id="KW-1185">Reference proteome</keyword>
<dbReference type="AlphaFoldDB" id="A0A3N6MEQ2"/>
<dbReference type="SUPFAM" id="SSF89796">
    <property type="entry name" value="CoA-transferase family III (CaiB/BaiF)"/>
    <property type="match status" value="1"/>
</dbReference>
<reference evidence="3 4" key="1">
    <citation type="submission" date="2018-10" db="EMBL/GenBank/DDBJ databases">
        <title>Natrarchaeobius chitinivorans gen. nov., sp. nov., and Natrarchaeobius haloalkaliphilus sp. nov., alkaliphilic, chitin-utilizing haloarchaea from hypersaline alkaline lakes.</title>
        <authorList>
            <person name="Sorokin D.Y."/>
            <person name="Elcheninov A.G."/>
            <person name="Kostrikina N.A."/>
            <person name="Bale N.J."/>
            <person name="Sinninghe Damste J.S."/>
            <person name="Khijniak T.V."/>
            <person name="Kublanov I.V."/>
            <person name="Toshchakov S.V."/>
        </authorList>
    </citation>
    <scope>NUCLEOTIDE SEQUENCE [LARGE SCALE GENOMIC DNA]</scope>
    <source>
        <strain evidence="3 4">AArcht7</strain>
    </source>
</reference>
<dbReference type="InterPro" id="IPR044855">
    <property type="entry name" value="CoA-Trfase_III_dom3_sf"/>
</dbReference>
<dbReference type="PANTHER" id="PTHR48207">
    <property type="entry name" value="SUCCINATE--HYDROXYMETHYLGLUTARATE COA-TRANSFERASE"/>
    <property type="match status" value="1"/>
</dbReference>
<organism evidence="3 4">
    <name type="scientific">Natrarchaeobius chitinivorans</name>
    <dbReference type="NCBI Taxonomy" id="1679083"/>
    <lineage>
        <taxon>Archaea</taxon>
        <taxon>Methanobacteriati</taxon>
        <taxon>Methanobacteriota</taxon>
        <taxon>Stenosarchaea group</taxon>
        <taxon>Halobacteria</taxon>
        <taxon>Halobacteriales</taxon>
        <taxon>Natrialbaceae</taxon>
        <taxon>Natrarchaeobius</taxon>
    </lineage>
</organism>
<dbReference type="EMBL" id="REFZ01000002">
    <property type="protein sequence ID" value="RQH02474.1"/>
    <property type="molecule type" value="Genomic_DNA"/>
</dbReference>
<keyword evidence="1 3" id="KW-0808">Transferase</keyword>
<dbReference type="PANTHER" id="PTHR48207:SF3">
    <property type="entry name" value="SUCCINATE--HYDROXYMETHYLGLUTARATE COA-TRANSFERASE"/>
    <property type="match status" value="1"/>
</dbReference>
<protein>
    <submittedName>
        <fullName evidence="3">CoA transferase</fullName>
    </submittedName>
</protein>
<evidence type="ECO:0000256" key="2">
    <source>
        <dbReference type="SAM" id="MobiDB-lite"/>
    </source>
</evidence>
<comment type="caution">
    <text evidence="3">The sequence shown here is derived from an EMBL/GenBank/DDBJ whole genome shotgun (WGS) entry which is preliminary data.</text>
</comment>
<proteinExistence type="predicted"/>
<dbReference type="InterPro" id="IPR003673">
    <property type="entry name" value="CoA-Trfase_fam_III"/>
</dbReference>
<evidence type="ECO:0000313" key="4">
    <source>
        <dbReference type="Proteomes" id="UP000281431"/>
    </source>
</evidence>
<dbReference type="InterPro" id="IPR023606">
    <property type="entry name" value="CoA-Trfase_III_dom_1_sf"/>
</dbReference>
<dbReference type="GO" id="GO:0008410">
    <property type="term" value="F:CoA-transferase activity"/>
    <property type="evidence" value="ECO:0007669"/>
    <property type="project" value="TreeGrafter"/>
</dbReference>
<accession>A0A3N6MEQ2</accession>
<evidence type="ECO:0000313" key="3">
    <source>
        <dbReference type="EMBL" id="RQH02474.1"/>
    </source>
</evidence>
<dbReference type="OrthoDB" id="28444at2157"/>
<dbReference type="Gene3D" id="3.30.1540.10">
    <property type="entry name" value="formyl-coa transferase, domain 3"/>
    <property type="match status" value="1"/>
</dbReference>
<dbReference type="Gene3D" id="3.40.50.10540">
    <property type="entry name" value="Crotonobetainyl-coa:carnitine coa-transferase, domain 1"/>
    <property type="match status" value="1"/>
</dbReference>
<dbReference type="Proteomes" id="UP000281431">
    <property type="component" value="Unassembled WGS sequence"/>
</dbReference>
<dbReference type="Pfam" id="PF02515">
    <property type="entry name" value="CoA_transf_3"/>
    <property type="match status" value="1"/>
</dbReference>
<dbReference type="InterPro" id="IPR050483">
    <property type="entry name" value="CoA-transferase_III_domain"/>
</dbReference>
<evidence type="ECO:0000256" key="1">
    <source>
        <dbReference type="ARBA" id="ARBA00022679"/>
    </source>
</evidence>